<dbReference type="NCBIfam" id="TIGR01445">
    <property type="entry name" value="intein_Nterm"/>
    <property type="match status" value="1"/>
</dbReference>
<keyword evidence="2" id="KW-0651">Protein splicing</keyword>
<keyword evidence="1" id="KW-0068">Autocatalytic cleavage</keyword>
<dbReference type="InterPro" id="IPR003586">
    <property type="entry name" value="Hint_dom_C"/>
</dbReference>
<evidence type="ECO:0000256" key="3">
    <source>
        <dbReference type="SAM" id="Phobius"/>
    </source>
</evidence>
<proteinExistence type="predicted"/>
<reference evidence="6" key="1">
    <citation type="journal article" date="2021" name="Proc. Natl. Acad. Sci. U.S.A.">
        <title>A Catalog of Tens of Thousands of Viruses from Human Metagenomes Reveals Hidden Associations with Chronic Diseases.</title>
        <authorList>
            <person name="Tisza M.J."/>
            <person name="Buck C.B."/>
        </authorList>
    </citation>
    <scope>NUCLEOTIDE SEQUENCE</scope>
    <source>
        <strain evidence="6">Ctrgt10</strain>
    </source>
</reference>
<dbReference type="SMART" id="SM00306">
    <property type="entry name" value="HintN"/>
    <property type="match status" value="1"/>
</dbReference>
<dbReference type="Pfam" id="PF14890">
    <property type="entry name" value="Intein_splicing"/>
    <property type="match status" value="1"/>
</dbReference>
<dbReference type="InterPro" id="IPR044925">
    <property type="entry name" value="His-Me_finger_sf"/>
</dbReference>
<dbReference type="NCBIfam" id="TIGR01443">
    <property type="entry name" value="intein_Cterm"/>
    <property type="match status" value="1"/>
</dbReference>
<dbReference type="InterPro" id="IPR036844">
    <property type="entry name" value="Hint_dom_sf"/>
</dbReference>
<dbReference type="CDD" id="cd00081">
    <property type="entry name" value="Hint"/>
    <property type="match status" value="2"/>
</dbReference>
<dbReference type="Gene3D" id="2.170.16.10">
    <property type="entry name" value="Hedgehog/Intein (Hint) domain"/>
    <property type="match status" value="2"/>
</dbReference>
<evidence type="ECO:0000313" key="6">
    <source>
        <dbReference type="EMBL" id="DAD78076.1"/>
    </source>
</evidence>
<dbReference type="SUPFAM" id="SSF54060">
    <property type="entry name" value="His-Me finger endonucleases"/>
    <property type="match status" value="1"/>
</dbReference>
<keyword evidence="3" id="KW-0472">Membrane</keyword>
<dbReference type="PROSITE" id="PS50817">
    <property type="entry name" value="INTEIN_N_TER"/>
    <property type="match status" value="1"/>
</dbReference>
<sequence length="1117" mass="128210">MTKEFEKLNIAGLEDLNQLDEKSRELALRILKEYSDTGYSEIMNKMVYDDYKEIPVDIETFLHDPTYLGKGLVNQEGKFTVFPYWVNVLKKIFPDNVTTAYRTLVLSGAIGLGKSFVAVLCILYQLYRMLCLKDPYLHYGLQPIDKITFSVMNITLDAAKGVAWDKLQQLVQSSPWFMAHGKVSGRDTLEWQPLPGIELIYGSQPRHVIGRAVFSSFEDEISFQLNQDVEKQKEKATLLISSIDARMQSRYMKGEYLPTLHILASSKRTDQSFLESYIENKKKNESKTTLIIDEPQWVIRTDKDSPNKFYVAVGNKLMDSVVLPLDITPQDLQIYRDKGYTLIQVPIGYREQFVDDIDIALTDIAGISTSNTMRYLSGPRIVDIKDRELKNPFTKEILVVGDGAEDTLQYSDFIDMKNVDQSLMSHPLYVHLDMSISGDKTGIAGVWIKGKKPTKEGQPPSKELYYQLAFSFAVKAPKGHQVSFEKNREFIRWLRRTGFNVAGVSSDTFQSAQIQQQLKAEGFNCSIISVDKVDTESHVCLPYQYLKSTIYDRRVRIYDAQLLTDELVGLERANSGRIDHSSRGVNCFTADTKISLTDGREIRIVDLIEETKQGKTNYVYSLNETLKRIEPKRVTNGWCSGKTSKIAIVTLDNGETIECTPEHKFMLRDGSYCEAQALIPNDSLMPLYRKYPSRGLCNYRMYYDPMQNKWHFEHRQFAVSVYDKKYLVHHIDCNPKNNNPENLVWMSREAHVVAHSKIQTGAQSPEANAKRKASVKRWWSENKNTENDYMRVANRYNRSVEEVAQARVDQETHKQEKINEINKIFGVDYASLDKPFQIFYMRKYCNYLKGYDVFTDKRTPVVEKRAAAGNYYSCDYDALNEHEKRSMSIKYARVADPTYQERVSRAVSENHKKGKYKNAAAALKKCNEASHNAKLERYHNSKKYQEILEMNKLYGIDYESLPQNIKISYIHRYHNSKKKNITNHKVVSVCIIDKEVDVYDITVEDNHNFALTAGVIVHNSKDIADAFCGALFNASKNAEQFALDFGEDLEEILTHNVDSQKQQVTIQLEEEMKTLLDPVKKAQPAKPKTPFMDFGLGAAQETGFNPYVAQGIMYWGD</sequence>
<feature type="domain" description="Hint" evidence="5">
    <location>
        <begin position="585"/>
        <end position="688"/>
    </location>
</feature>
<dbReference type="PRINTS" id="PR00379">
    <property type="entry name" value="INTEIN"/>
</dbReference>
<dbReference type="SUPFAM" id="SSF51294">
    <property type="entry name" value="Hedgehog/intein (Hint) domain"/>
    <property type="match status" value="1"/>
</dbReference>
<dbReference type="InterPro" id="IPR030934">
    <property type="entry name" value="Intein_C"/>
</dbReference>
<dbReference type="PROSITE" id="PS50818">
    <property type="entry name" value="INTEIN_C_TER"/>
    <property type="match status" value="1"/>
</dbReference>
<feature type="transmembrane region" description="Helical" evidence="3">
    <location>
        <begin position="104"/>
        <end position="127"/>
    </location>
</feature>
<dbReference type="InterPro" id="IPR006141">
    <property type="entry name" value="Intein_N"/>
</dbReference>
<dbReference type="InterPro" id="IPR006142">
    <property type="entry name" value="INTEIN"/>
</dbReference>
<dbReference type="Pfam" id="PF13392">
    <property type="entry name" value="HNH_3"/>
    <property type="match status" value="1"/>
</dbReference>
<name>A0A8S5M786_9CAUD</name>
<organism evidence="6">
    <name type="scientific">Siphoviridae sp. ctrgt10</name>
    <dbReference type="NCBI Taxonomy" id="2826479"/>
    <lineage>
        <taxon>Viruses</taxon>
        <taxon>Duplodnaviria</taxon>
        <taxon>Heunggongvirae</taxon>
        <taxon>Uroviricota</taxon>
        <taxon>Caudoviricetes</taxon>
    </lineage>
</organism>
<dbReference type="EMBL" id="BK014839">
    <property type="protein sequence ID" value="DAD78076.1"/>
    <property type="molecule type" value="Genomic_DNA"/>
</dbReference>
<evidence type="ECO:0000259" key="4">
    <source>
        <dbReference type="SMART" id="SM00305"/>
    </source>
</evidence>
<accession>A0A8S5M786</accession>
<feature type="domain" description="Hint" evidence="4">
    <location>
        <begin position="978"/>
        <end position="1025"/>
    </location>
</feature>
<dbReference type="SMART" id="SM00305">
    <property type="entry name" value="HintC"/>
    <property type="match status" value="1"/>
</dbReference>
<protein>
    <submittedName>
        <fullName evidence="6">Terminase</fullName>
    </submittedName>
</protein>
<keyword evidence="3" id="KW-0812">Transmembrane</keyword>
<keyword evidence="3" id="KW-1133">Transmembrane helix</keyword>
<evidence type="ECO:0000256" key="1">
    <source>
        <dbReference type="ARBA" id="ARBA00022813"/>
    </source>
</evidence>
<dbReference type="GO" id="GO:0016539">
    <property type="term" value="P:intein-mediated protein splicing"/>
    <property type="evidence" value="ECO:0007669"/>
    <property type="project" value="InterPro"/>
</dbReference>
<evidence type="ECO:0000259" key="5">
    <source>
        <dbReference type="SMART" id="SM00306"/>
    </source>
</evidence>
<evidence type="ECO:0000256" key="2">
    <source>
        <dbReference type="ARBA" id="ARBA00023000"/>
    </source>
</evidence>
<dbReference type="InterPro" id="IPR003587">
    <property type="entry name" value="Hint_dom_N"/>
</dbReference>
<dbReference type="InterPro" id="IPR003615">
    <property type="entry name" value="HNH_nuc"/>
</dbReference>